<dbReference type="InterPro" id="IPR052977">
    <property type="entry name" value="Polyferredoxin-like_ET"/>
</dbReference>
<feature type="domain" description="4Fe-4S ferredoxin-type" evidence="4">
    <location>
        <begin position="41"/>
        <end position="70"/>
    </location>
</feature>
<dbReference type="Gene3D" id="3.30.70.20">
    <property type="match status" value="1"/>
</dbReference>
<protein>
    <submittedName>
        <fullName evidence="5">Ferredoxin</fullName>
    </submittedName>
</protein>
<dbReference type="PROSITE" id="PS00198">
    <property type="entry name" value="4FE4S_FER_1"/>
    <property type="match status" value="2"/>
</dbReference>
<evidence type="ECO:0000256" key="3">
    <source>
        <dbReference type="ARBA" id="ARBA00023014"/>
    </source>
</evidence>
<dbReference type="InterPro" id="IPR017896">
    <property type="entry name" value="4Fe4S_Fe-S-bd"/>
</dbReference>
<dbReference type="PANTHER" id="PTHR43193">
    <property type="match status" value="1"/>
</dbReference>
<keyword evidence="3" id="KW-0411">Iron-sulfur</keyword>
<accession>A0A2Z6AZC5</accession>
<dbReference type="RefSeq" id="WP_126378656.1">
    <property type="nucleotide sequence ID" value="NZ_AP017378.1"/>
</dbReference>
<dbReference type="EMBL" id="AP017378">
    <property type="protein sequence ID" value="BBD08506.1"/>
    <property type="molecule type" value="Genomic_DNA"/>
</dbReference>
<proteinExistence type="predicted"/>
<keyword evidence="1" id="KW-0479">Metal-binding</keyword>
<dbReference type="PROSITE" id="PS51379">
    <property type="entry name" value="4FE4S_FER_2"/>
    <property type="match status" value="2"/>
</dbReference>
<reference evidence="5 6" key="1">
    <citation type="journal article" date="2018" name="Sci. Adv.">
        <title>Multi-heme cytochromes provide a pathway for survival in energy-limited environments.</title>
        <authorList>
            <person name="Deng X."/>
            <person name="Dohmae N."/>
            <person name="Nealson K.H."/>
            <person name="Hashimoto K."/>
            <person name="Okamoto A."/>
        </authorList>
    </citation>
    <scope>NUCLEOTIDE SEQUENCE [LARGE SCALE GENOMIC DNA]</scope>
    <source>
        <strain evidence="5 6">IS5</strain>
    </source>
</reference>
<evidence type="ECO:0000259" key="4">
    <source>
        <dbReference type="PROSITE" id="PS51379"/>
    </source>
</evidence>
<evidence type="ECO:0000313" key="5">
    <source>
        <dbReference type="EMBL" id="BBD08506.1"/>
    </source>
</evidence>
<dbReference type="KEGG" id="dfl:DFE_1780"/>
<organism evidence="5 6">
    <name type="scientific">Desulfovibrio ferrophilus</name>
    <dbReference type="NCBI Taxonomy" id="241368"/>
    <lineage>
        <taxon>Bacteria</taxon>
        <taxon>Pseudomonadati</taxon>
        <taxon>Thermodesulfobacteriota</taxon>
        <taxon>Desulfovibrionia</taxon>
        <taxon>Desulfovibrionales</taxon>
        <taxon>Desulfovibrionaceae</taxon>
        <taxon>Desulfovibrio</taxon>
    </lineage>
</organism>
<dbReference type="InterPro" id="IPR017900">
    <property type="entry name" value="4Fe4S_Fe_S_CS"/>
</dbReference>
<dbReference type="AlphaFoldDB" id="A0A2Z6AZC5"/>
<feature type="domain" description="4Fe-4S ferredoxin-type" evidence="4">
    <location>
        <begin position="4"/>
        <end position="33"/>
    </location>
</feature>
<evidence type="ECO:0000256" key="1">
    <source>
        <dbReference type="ARBA" id="ARBA00022723"/>
    </source>
</evidence>
<keyword evidence="6" id="KW-1185">Reference proteome</keyword>
<dbReference type="Pfam" id="PF12838">
    <property type="entry name" value="Fer4_7"/>
    <property type="match status" value="1"/>
</dbReference>
<dbReference type="SUPFAM" id="SSF54862">
    <property type="entry name" value="4Fe-4S ferredoxins"/>
    <property type="match status" value="1"/>
</dbReference>
<dbReference type="Proteomes" id="UP000269883">
    <property type="component" value="Chromosome"/>
</dbReference>
<dbReference type="GO" id="GO:0051536">
    <property type="term" value="F:iron-sulfur cluster binding"/>
    <property type="evidence" value="ECO:0007669"/>
    <property type="project" value="UniProtKB-KW"/>
</dbReference>
<evidence type="ECO:0000256" key="2">
    <source>
        <dbReference type="ARBA" id="ARBA00023004"/>
    </source>
</evidence>
<dbReference type="GO" id="GO:0046872">
    <property type="term" value="F:metal ion binding"/>
    <property type="evidence" value="ECO:0007669"/>
    <property type="project" value="UniProtKB-KW"/>
</dbReference>
<gene>
    <name evidence="5" type="ORF">DFE_1780</name>
</gene>
<dbReference type="OrthoDB" id="9804603at2"/>
<name>A0A2Z6AZC5_9BACT</name>
<sequence length="71" mass="7671">MSEKRHIIDARRCKACGLCVDNCPKGVLAIGGKINAQGYNYVIQENPEKCVLCDICGMICPDMAIGVVAEK</sequence>
<keyword evidence="2" id="KW-0408">Iron</keyword>
<evidence type="ECO:0000313" key="6">
    <source>
        <dbReference type="Proteomes" id="UP000269883"/>
    </source>
</evidence>
<dbReference type="PANTHER" id="PTHR43193:SF2">
    <property type="entry name" value="POLYFERREDOXIN PROTEIN FWDF"/>
    <property type="match status" value="1"/>
</dbReference>